<keyword evidence="2" id="KW-1185">Reference proteome</keyword>
<dbReference type="EMBL" id="CAJVPK010000314">
    <property type="protein sequence ID" value="CAG8492623.1"/>
    <property type="molecule type" value="Genomic_DNA"/>
</dbReference>
<accession>A0A9N8ZEW2</accession>
<gene>
    <name evidence="1" type="ORF">DEBURN_LOCUS4259</name>
</gene>
<comment type="caution">
    <text evidence="1">The sequence shown here is derived from an EMBL/GenBank/DDBJ whole genome shotgun (WGS) entry which is preliminary data.</text>
</comment>
<reference evidence="1" key="1">
    <citation type="submission" date="2021-06" db="EMBL/GenBank/DDBJ databases">
        <authorList>
            <person name="Kallberg Y."/>
            <person name="Tangrot J."/>
            <person name="Rosling A."/>
        </authorList>
    </citation>
    <scope>NUCLEOTIDE SEQUENCE</scope>
    <source>
        <strain evidence="1">AZ414A</strain>
    </source>
</reference>
<dbReference type="Proteomes" id="UP000789706">
    <property type="component" value="Unassembled WGS sequence"/>
</dbReference>
<sequence>MAATNNSSDSLTSTNTPHDFLITSKLTIPSLPLAENSDLHSFYQKTFKELASFLILNTRLHVPQNRIFTFVELEFYLKDEKNDHCDSYTHGHEQQLTLGEWYFHHVGKVGYRGGSRKGVDLTFGSRERNIYGGILVRSIKDYWSNQIVEGPCLVVETILDSCGYRQNGGIKEMVEVCWENKLGFIKDLPNFNGKVFLTMDDENTKVEPPEPANTRRWYKRRKVDDVEVPLSYYKRKKLKLQEEEKKVQKELTWNRSSFNLKSTYVVYESPRVGLTLSNAFPTHEARLNYILKSYRFFILPHLLRKGKAQAILGLHDQFNDIGKVAEILKVNQQIVINHIQELSWGLNFAGDIKSFFGKKEKSQNGLEYCRMAGAIRKWAMENK</sequence>
<protein>
    <submittedName>
        <fullName evidence="1">7234_t:CDS:1</fullName>
    </submittedName>
</protein>
<proteinExistence type="predicted"/>
<evidence type="ECO:0000313" key="2">
    <source>
        <dbReference type="Proteomes" id="UP000789706"/>
    </source>
</evidence>
<name>A0A9N8ZEW2_9GLOM</name>
<dbReference type="OrthoDB" id="16851at2759"/>
<evidence type="ECO:0000313" key="1">
    <source>
        <dbReference type="EMBL" id="CAG8492623.1"/>
    </source>
</evidence>
<dbReference type="AlphaFoldDB" id="A0A9N8ZEW2"/>
<organism evidence="1 2">
    <name type="scientific">Diversispora eburnea</name>
    <dbReference type="NCBI Taxonomy" id="1213867"/>
    <lineage>
        <taxon>Eukaryota</taxon>
        <taxon>Fungi</taxon>
        <taxon>Fungi incertae sedis</taxon>
        <taxon>Mucoromycota</taxon>
        <taxon>Glomeromycotina</taxon>
        <taxon>Glomeromycetes</taxon>
        <taxon>Diversisporales</taxon>
        <taxon>Diversisporaceae</taxon>
        <taxon>Diversispora</taxon>
    </lineage>
</organism>